<protein>
    <recommendedName>
        <fullName evidence="3">histidinol-phosphatase</fullName>
        <ecNumber evidence="3">3.1.3.15</ecNumber>
    </recommendedName>
</protein>
<comment type="caution">
    <text evidence="9">The sequence shown here is derived from an EMBL/GenBank/DDBJ whole genome shotgun (WGS) entry which is preliminary data.</text>
</comment>
<evidence type="ECO:0000259" key="8">
    <source>
        <dbReference type="Pfam" id="PF02811"/>
    </source>
</evidence>
<comment type="pathway">
    <text evidence="1">Amino-acid biosynthesis; L-histidine biosynthesis; L-histidine from 5-phospho-alpha-D-ribose 1-diphosphate: step 8/9.</text>
</comment>
<evidence type="ECO:0000256" key="1">
    <source>
        <dbReference type="ARBA" id="ARBA00004970"/>
    </source>
</evidence>
<dbReference type="GO" id="GO:0004401">
    <property type="term" value="F:histidinol-phosphatase activity"/>
    <property type="evidence" value="ECO:0007669"/>
    <property type="project" value="UniProtKB-EC"/>
</dbReference>
<evidence type="ECO:0000256" key="2">
    <source>
        <dbReference type="ARBA" id="ARBA00009152"/>
    </source>
</evidence>
<dbReference type="EMBL" id="VSSQ01007015">
    <property type="protein sequence ID" value="MPM34571.1"/>
    <property type="molecule type" value="Genomic_DNA"/>
</dbReference>
<accession>A0A644Z3I9</accession>
<evidence type="ECO:0000256" key="5">
    <source>
        <dbReference type="ARBA" id="ARBA00022801"/>
    </source>
</evidence>
<keyword evidence="4" id="KW-0028">Amino-acid biosynthesis</keyword>
<dbReference type="AlphaFoldDB" id="A0A644Z3I9"/>
<evidence type="ECO:0000256" key="7">
    <source>
        <dbReference type="ARBA" id="ARBA00049158"/>
    </source>
</evidence>
<dbReference type="InterPro" id="IPR010140">
    <property type="entry name" value="Histidinol_P_phosphatase_HisJ"/>
</dbReference>
<dbReference type="SUPFAM" id="SSF89550">
    <property type="entry name" value="PHP domain-like"/>
    <property type="match status" value="1"/>
</dbReference>
<evidence type="ECO:0000256" key="3">
    <source>
        <dbReference type="ARBA" id="ARBA00013085"/>
    </source>
</evidence>
<keyword evidence="5 9" id="KW-0378">Hydrolase</keyword>
<dbReference type="GO" id="GO:0005737">
    <property type="term" value="C:cytoplasm"/>
    <property type="evidence" value="ECO:0007669"/>
    <property type="project" value="TreeGrafter"/>
</dbReference>
<dbReference type="NCBIfam" id="TIGR01856">
    <property type="entry name" value="hisJ_fam"/>
    <property type="match status" value="1"/>
</dbReference>
<keyword evidence="6" id="KW-0368">Histidine biosynthesis</keyword>
<evidence type="ECO:0000256" key="6">
    <source>
        <dbReference type="ARBA" id="ARBA00023102"/>
    </source>
</evidence>
<dbReference type="InterPro" id="IPR016195">
    <property type="entry name" value="Pol/histidinol_Pase-like"/>
</dbReference>
<dbReference type="Gene3D" id="3.20.20.140">
    <property type="entry name" value="Metal-dependent hydrolases"/>
    <property type="match status" value="1"/>
</dbReference>
<dbReference type="InterPro" id="IPR004013">
    <property type="entry name" value="PHP_dom"/>
</dbReference>
<dbReference type="Pfam" id="PF02811">
    <property type="entry name" value="PHP"/>
    <property type="match status" value="1"/>
</dbReference>
<dbReference type="PANTHER" id="PTHR21039">
    <property type="entry name" value="HISTIDINOL PHOSPHATASE-RELATED"/>
    <property type="match status" value="1"/>
</dbReference>
<dbReference type="PANTHER" id="PTHR21039:SF0">
    <property type="entry name" value="HISTIDINOL-PHOSPHATASE"/>
    <property type="match status" value="1"/>
</dbReference>
<dbReference type="UniPathway" id="UPA00031">
    <property type="reaction ID" value="UER00013"/>
</dbReference>
<feature type="domain" description="PHP" evidence="8">
    <location>
        <begin position="2"/>
        <end position="177"/>
    </location>
</feature>
<organism evidence="9">
    <name type="scientific">bioreactor metagenome</name>
    <dbReference type="NCBI Taxonomy" id="1076179"/>
    <lineage>
        <taxon>unclassified sequences</taxon>
        <taxon>metagenomes</taxon>
        <taxon>ecological metagenomes</taxon>
    </lineage>
</organism>
<reference evidence="9" key="1">
    <citation type="submission" date="2019-08" db="EMBL/GenBank/DDBJ databases">
        <authorList>
            <person name="Kucharzyk K."/>
            <person name="Murdoch R.W."/>
            <person name="Higgins S."/>
            <person name="Loffler F."/>
        </authorList>
    </citation>
    <scope>NUCLEOTIDE SEQUENCE</scope>
</reference>
<evidence type="ECO:0000313" key="9">
    <source>
        <dbReference type="EMBL" id="MPM34571.1"/>
    </source>
</evidence>
<proteinExistence type="inferred from homology"/>
<comment type="similarity">
    <text evidence="2">Belongs to the PHP hydrolase family. HisK subfamily.</text>
</comment>
<dbReference type="EC" id="3.1.3.15" evidence="3"/>
<gene>
    <name evidence="9" type="primary">hisK_14</name>
    <name evidence="9" type="ORF">SDC9_81157</name>
</gene>
<name>A0A644Z3I9_9ZZZZ</name>
<sequence length="253" mass="29220">MSVKQAAQAAFEAGLGGFAITDHLDLKAPGGDTRFAFDPAEQQMMIESVSKDFPIKILKGVEIGLQPENIDDIRIFLKDFEFDTVIASIHFVDGVDPYTGGYYEGKEEKQAYGRYLRLTYEMIRTYDDFDILGHFDYIARYAPYSKRSIRYKEYADELDSIFRFMIYNGKALEINTNTYRVRNGQSPVLDPDILKRYSQLGGELLTVGSDAHSPERFGEQFEHYMAFARQCGLRYVSYFEKRKPFPLKIEEFI</sequence>
<dbReference type="GO" id="GO:0000105">
    <property type="term" value="P:L-histidine biosynthetic process"/>
    <property type="evidence" value="ECO:0007669"/>
    <property type="project" value="UniProtKB-UniPathway"/>
</dbReference>
<comment type="catalytic activity">
    <reaction evidence="7">
        <text>L-histidinol phosphate + H2O = L-histidinol + phosphate</text>
        <dbReference type="Rhea" id="RHEA:14465"/>
        <dbReference type="ChEBI" id="CHEBI:15377"/>
        <dbReference type="ChEBI" id="CHEBI:43474"/>
        <dbReference type="ChEBI" id="CHEBI:57699"/>
        <dbReference type="ChEBI" id="CHEBI:57980"/>
        <dbReference type="EC" id="3.1.3.15"/>
    </reaction>
</comment>
<evidence type="ECO:0000256" key="4">
    <source>
        <dbReference type="ARBA" id="ARBA00022605"/>
    </source>
</evidence>